<evidence type="ECO:0008006" key="3">
    <source>
        <dbReference type="Google" id="ProtNLM"/>
    </source>
</evidence>
<gene>
    <name evidence="1" type="ORF">QOZ95_000423</name>
</gene>
<dbReference type="RefSeq" id="WP_152379992.1">
    <property type="nucleotide sequence ID" value="NZ_CP045298.1"/>
</dbReference>
<dbReference type="EMBL" id="JAUSWA010000002">
    <property type="protein sequence ID" value="MDQ0492276.1"/>
    <property type="molecule type" value="Genomic_DNA"/>
</dbReference>
<evidence type="ECO:0000313" key="1">
    <source>
        <dbReference type="EMBL" id="MDQ0492276.1"/>
    </source>
</evidence>
<evidence type="ECO:0000313" key="2">
    <source>
        <dbReference type="Proteomes" id="UP001242811"/>
    </source>
</evidence>
<keyword evidence="2" id="KW-1185">Reference proteome</keyword>
<sequence length="130" mass="15107">MNITTFWDAHYRIEDDELRVMIADVVTSTLLAAGWSRKKLAAQTYRHPMTRRKNYLSRFSILEILADFIIKADMVTERTASHPVKNADAEFYREQQRKKREISLEAFIEGGGQVDLTGQIYLPREDVTNL</sequence>
<protein>
    <recommendedName>
        <fullName evidence="3">Phage protein</fullName>
    </recommendedName>
</protein>
<dbReference type="Proteomes" id="UP001242811">
    <property type="component" value="Unassembled WGS sequence"/>
</dbReference>
<name>A0ABU0KS62_9BACL</name>
<accession>A0ABU0KS62</accession>
<proteinExistence type="predicted"/>
<reference evidence="1 2" key="1">
    <citation type="submission" date="2023-07" db="EMBL/GenBank/DDBJ databases">
        <title>Genomic Encyclopedia of Type Strains, Phase IV (KMG-IV): sequencing the most valuable type-strain genomes for metagenomic binning, comparative biology and taxonomic classification.</title>
        <authorList>
            <person name="Goeker M."/>
        </authorList>
    </citation>
    <scope>NUCLEOTIDE SEQUENCE [LARGE SCALE GENOMIC DNA]</scope>
    <source>
        <strain evidence="1 2">DSM 14914</strain>
    </source>
</reference>
<comment type="caution">
    <text evidence="1">The sequence shown here is derived from an EMBL/GenBank/DDBJ whole genome shotgun (WGS) entry which is preliminary data.</text>
</comment>
<organism evidence="1 2">
    <name type="scientific">Paenibacillus brasilensis</name>
    <dbReference type="NCBI Taxonomy" id="128574"/>
    <lineage>
        <taxon>Bacteria</taxon>
        <taxon>Bacillati</taxon>
        <taxon>Bacillota</taxon>
        <taxon>Bacilli</taxon>
        <taxon>Bacillales</taxon>
        <taxon>Paenibacillaceae</taxon>
        <taxon>Paenibacillus</taxon>
    </lineage>
</organism>